<dbReference type="AlphaFoldDB" id="A0A2I7N5X0"/>
<dbReference type="RefSeq" id="WP_102951136.1">
    <property type="nucleotide sequence ID" value="NZ_CP024847.1"/>
</dbReference>
<evidence type="ECO:0000256" key="5">
    <source>
        <dbReference type="ARBA" id="ARBA00022857"/>
    </source>
</evidence>
<organism evidence="8 9">
    <name type="scientific">Aquella oligotrophica</name>
    <dbReference type="NCBI Taxonomy" id="2067065"/>
    <lineage>
        <taxon>Bacteria</taxon>
        <taxon>Pseudomonadati</taxon>
        <taxon>Pseudomonadota</taxon>
        <taxon>Betaproteobacteria</taxon>
        <taxon>Neisseriales</taxon>
        <taxon>Neisseriaceae</taxon>
        <taxon>Aquella</taxon>
    </lineage>
</organism>
<evidence type="ECO:0000256" key="1">
    <source>
        <dbReference type="ARBA" id="ARBA00001917"/>
    </source>
</evidence>
<evidence type="ECO:0000313" key="9">
    <source>
        <dbReference type="Proteomes" id="UP000236655"/>
    </source>
</evidence>
<accession>A0A2I7N5X0</accession>
<reference evidence="9" key="1">
    <citation type="submission" date="2017-11" db="EMBL/GenBank/DDBJ databases">
        <authorList>
            <person name="Chan K.G."/>
            <person name="Lee L.S."/>
        </authorList>
    </citation>
    <scope>NUCLEOTIDE SEQUENCE [LARGE SCALE GENOMIC DNA]</scope>
    <source>
        <strain evidence="9">DSM 100970</strain>
    </source>
</reference>
<dbReference type="InterPro" id="IPR029479">
    <property type="entry name" value="Nitroreductase"/>
</dbReference>
<sequence>MITKQSIIEAYKWRHACKEFIAGQKISEEEIKFLLDTISLSPSSFGLQPYDVFVLSNQELLKELHPHMWGAQKQLFSASHVLMFAARKDVTVDDDYFHYVMRDIQQAPAEVVELYTGLVKEHQLREVKISESSRYLVEWAAKQAYIALGNLMTAAAMIAIDSCPVEGFISDEINQILLEHQVLDPEKYQIAVFCFLGYRLNEPVRPKTRRPIENLVKFIN</sequence>
<keyword evidence="4" id="KW-0288">FMN</keyword>
<dbReference type="PANTHER" id="PTHR43673:SF2">
    <property type="entry name" value="NITROREDUCTASE"/>
    <property type="match status" value="1"/>
</dbReference>
<dbReference type="SUPFAM" id="SSF55469">
    <property type="entry name" value="FMN-dependent nitroreductase-like"/>
    <property type="match status" value="1"/>
</dbReference>
<dbReference type="PANTHER" id="PTHR43673">
    <property type="entry name" value="NAD(P)H NITROREDUCTASE YDGI-RELATED"/>
    <property type="match status" value="1"/>
</dbReference>
<evidence type="ECO:0000256" key="6">
    <source>
        <dbReference type="ARBA" id="ARBA00023002"/>
    </source>
</evidence>
<dbReference type="Pfam" id="PF00881">
    <property type="entry name" value="Nitroreductase"/>
    <property type="match status" value="1"/>
</dbReference>
<evidence type="ECO:0000256" key="2">
    <source>
        <dbReference type="ARBA" id="ARBA00007118"/>
    </source>
</evidence>
<keyword evidence="6" id="KW-0560">Oxidoreductase</keyword>
<dbReference type="EMBL" id="CP024847">
    <property type="protein sequence ID" value="AUR51840.1"/>
    <property type="molecule type" value="Genomic_DNA"/>
</dbReference>
<evidence type="ECO:0000256" key="4">
    <source>
        <dbReference type="ARBA" id="ARBA00022643"/>
    </source>
</evidence>
<comment type="cofactor">
    <cofactor evidence="1">
        <name>FMN</name>
        <dbReference type="ChEBI" id="CHEBI:58210"/>
    </cofactor>
</comment>
<dbReference type="Proteomes" id="UP000236655">
    <property type="component" value="Chromosome"/>
</dbReference>
<protein>
    <submittedName>
        <fullName evidence="8">NAD(P)H-dependent oxidoreductase</fullName>
    </submittedName>
</protein>
<keyword evidence="5" id="KW-0521">NADP</keyword>
<keyword evidence="3" id="KW-0285">Flavoprotein</keyword>
<keyword evidence="9" id="KW-1185">Reference proteome</keyword>
<evidence type="ECO:0000259" key="7">
    <source>
        <dbReference type="Pfam" id="PF00881"/>
    </source>
</evidence>
<name>A0A2I7N5X0_9NEIS</name>
<feature type="domain" description="Nitroreductase" evidence="7">
    <location>
        <begin position="12"/>
        <end position="177"/>
    </location>
</feature>
<dbReference type="GO" id="GO:0016491">
    <property type="term" value="F:oxidoreductase activity"/>
    <property type="evidence" value="ECO:0007669"/>
    <property type="project" value="UniProtKB-KW"/>
</dbReference>
<dbReference type="KEGG" id="nba:CUN60_05855"/>
<evidence type="ECO:0000256" key="3">
    <source>
        <dbReference type="ARBA" id="ARBA00022630"/>
    </source>
</evidence>
<evidence type="ECO:0000313" key="8">
    <source>
        <dbReference type="EMBL" id="AUR51840.1"/>
    </source>
</evidence>
<gene>
    <name evidence="8" type="ORF">CUN60_05855</name>
</gene>
<dbReference type="OrthoDB" id="9809288at2"/>
<proteinExistence type="inferred from homology"/>
<dbReference type="InterPro" id="IPR033878">
    <property type="entry name" value="NfsB-like"/>
</dbReference>
<dbReference type="CDD" id="cd02149">
    <property type="entry name" value="NfsB-like"/>
    <property type="match status" value="1"/>
</dbReference>
<dbReference type="InterPro" id="IPR000415">
    <property type="entry name" value="Nitroreductase-like"/>
</dbReference>
<comment type="similarity">
    <text evidence="2">Belongs to the nitroreductase family.</text>
</comment>
<dbReference type="Gene3D" id="3.40.109.10">
    <property type="entry name" value="NADH Oxidase"/>
    <property type="match status" value="1"/>
</dbReference>